<organism evidence="2 3">
    <name type="scientific">Neobacillus ginsengisoli</name>
    <dbReference type="NCBI Taxonomy" id="904295"/>
    <lineage>
        <taxon>Bacteria</taxon>
        <taxon>Bacillati</taxon>
        <taxon>Bacillota</taxon>
        <taxon>Bacilli</taxon>
        <taxon>Bacillales</taxon>
        <taxon>Bacillaceae</taxon>
        <taxon>Neobacillus</taxon>
    </lineage>
</organism>
<dbReference type="RefSeq" id="WP_307404520.1">
    <property type="nucleotide sequence ID" value="NZ_JAUSTW010000001.1"/>
</dbReference>
<accession>A0ABT9XQ03</accession>
<dbReference type="Pfam" id="PF14344">
    <property type="entry name" value="DUF4397"/>
    <property type="match status" value="1"/>
</dbReference>
<proteinExistence type="predicted"/>
<dbReference type="EMBL" id="JAUSTW010000001">
    <property type="protein sequence ID" value="MDQ0197629.1"/>
    <property type="molecule type" value="Genomic_DNA"/>
</dbReference>
<evidence type="ECO:0000259" key="1">
    <source>
        <dbReference type="Pfam" id="PF14344"/>
    </source>
</evidence>
<reference evidence="2 3" key="1">
    <citation type="submission" date="2023-07" db="EMBL/GenBank/DDBJ databases">
        <title>Genomic Encyclopedia of Type Strains, Phase IV (KMG-IV): sequencing the most valuable type-strain genomes for metagenomic binning, comparative biology and taxonomic classification.</title>
        <authorList>
            <person name="Goeker M."/>
        </authorList>
    </citation>
    <scope>NUCLEOTIDE SEQUENCE [LARGE SCALE GENOMIC DNA]</scope>
    <source>
        <strain evidence="2 3">DSM 27594</strain>
    </source>
</reference>
<keyword evidence="3" id="KW-1185">Reference proteome</keyword>
<dbReference type="InterPro" id="IPR025510">
    <property type="entry name" value="DUF4397"/>
</dbReference>
<protein>
    <recommendedName>
        <fullName evidence="1">DUF4397 domain-containing protein</fullName>
    </recommendedName>
</protein>
<sequence length="250" mass="28976">MSEKRTHSDYLQKAAMYDLLAQFYKYSNPNLHMHYYLKHFKYMNKANYSMRVNTVPIQEEARVRILHTSHDCLDVDIYINGNRMVKSLPFKHISNFLALKSGKYHIDIYPAGNMVDSVLNKRITVESGKSYTLATIDHSKKMRLLVYQNQPEVPANEAKVRFIHLSHDTPEMDIAVKDRDVIFPNVSYKQATEYLGLTPMSVDLETREAGTRNIILSLPKIQFKANETYTVVFLGLTNEKPELEAIILRD</sequence>
<name>A0ABT9XQ03_9BACI</name>
<evidence type="ECO:0000313" key="3">
    <source>
        <dbReference type="Proteomes" id="UP001224122"/>
    </source>
</evidence>
<feature type="domain" description="DUF4397" evidence="1">
    <location>
        <begin position="61"/>
        <end position="174"/>
    </location>
</feature>
<gene>
    <name evidence="2" type="ORF">J2S10_000734</name>
</gene>
<evidence type="ECO:0000313" key="2">
    <source>
        <dbReference type="EMBL" id="MDQ0197629.1"/>
    </source>
</evidence>
<comment type="caution">
    <text evidence="2">The sequence shown here is derived from an EMBL/GenBank/DDBJ whole genome shotgun (WGS) entry which is preliminary data.</text>
</comment>
<dbReference type="Proteomes" id="UP001224122">
    <property type="component" value="Unassembled WGS sequence"/>
</dbReference>